<feature type="signal peptide" evidence="1">
    <location>
        <begin position="1"/>
        <end position="17"/>
    </location>
</feature>
<evidence type="ECO:0000313" key="3">
    <source>
        <dbReference type="Proteomes" id="UP001347796"/>
    </source>
</evidence>
<dbReference type="EMBL" id="JAZGQO010000007">
    <property type="protein sequence ID" value="KAK6182704.1"/>
    <property type="molecule type" value="Genomic_DNA"/>
</dbReference>
<keyword evidence="3" id="KW-1185">Reference proteome</keyword>
<sequence>MALNVVFIFCLLTNVLAEADQVCDIANVQIENEDGSRQVFELKRLLPQKDSPCVLCSGNGPGIKTWEITPLSFNVVLSQGELINECENENHNLPAGLCLQKPGEEYCTKGDKDVPQCLFHDPQVKIMI</sequence>
<protein>
    <submittedName>
        <fullName evidence="2">Uncharacterized protein</fullName>
    </submittedName>
</protein>
<comment type="caution">
    <text evidence="2">The sequence shown here is derived from an EMBL/GenBank/DDBJ whole genome shotgun (WGS) entry which is preliminary data.</text>
</comment>
<name>A0AAN8K0T7_PATCE</name>
<organism evidence="2 3">
    <name type="scientific">Patella caerulea</name>
    <name type="common">Rayed Mediterranean limpet</name>
    <dbReference type="NCBI Taxonomy" id="87958"/>
    <lineage>
        <taxon>Eukaryota</taxon>
        <taxon>Metazoa</taxon>
        <taxon>Spiralia</taxon>
        <taxon>Lophotrochozoa</taxon>
        <taxon>Mollusca</taxon>
        <taxon>Gastropoda</taxon>
        <taxon>Patellogastropoda</taxon>
        <taxon>Patelloidea</taxon>
        <taxon>Patellidae</taxon>
        <taxon>Patella</taxon>
    </lineage>
</organism>
<evidence type="ECO:0000313" key="2">
    <source>
        <dbReference type="EMBL" id="KAK6182704.1"/>
    </source>
</evidence>
<reference evidence="2 3" key="1">
    <citation type="submission" date="2024-01" db="EMBL/GenBank/DDBJ databases">
        <title>The genome of the rayed Mediterranean limpet Patella caerulea (Linnaeus, 1758).</title>
        <authorList>
            <person name="Anh-Thu Weber A."/>
            <person name="Halstead-Nussloch G."/>
        </authorList>
    </citation>
    <scope>NUCLEOTIDE SEQUENCE [LARGE SCALE GENOMIC DNA]</scope>
    <source>
        <strain evidence="2">AATW-2023a</strain>
        <tissue evidence="2">Whole specimen</tissue>
    </source>
</reference>
<proteinExistence type="predicted"/>
<feature type="chain" id="PRO_5043026746" evidence="1">
    <location>
        <begin position="18"/>
        <end position="128"/>
    </location>
</feature>
<gene>
    <name evidence="2" type="ORF">SNE40_010327</name>
</gene>
<evidence type="ECO:0000256" key="1">
    <source>
        <dbReference type="SAM" id="SignalP"/>
    </source>
</evidence>
<keyword evidence="1" id="KW-0732">Signal</keyword>
<accession>A0AAN8K0T7</accession>
<dbReference type="Proteomes" id="UP001347796">
    <property type="component" value="Unassembled WGS sequence"/>
</dbReference>
<dbReference type="AlphaFoldDB" id="A0AAN8K0T7"/>